<keyword evidence="5" id="KW-0276">Fatty acid metabolism</keyword>
<proteinExistence type="inferred from homology"/>
<feature type="domain" description="Acyl-CoA dehydrogenase/oxidase C-terminal" evidence="10">
    <location>
        <begin position="382"/>
        <end position="441"/>
    </location>
</feature>
<dbReference type="Gene3D" id="1.20.140.10">
    <property type="entry name" value="Butyryl-CoA Dehydrogenase, subunit A, domain 3"/>
    <property type="match status" value="1"/>
</dbReference>
<evidence type="ECO:0000256" key="7">
    <source>
        <dbReference type="ARBA" id="ARBA00023002"/>
    </source>
</evidence>
<dbReference type="SUPFAM" id="SSF56645">
    <property type="entry name" value="Acyl-CoA dehydrogenase NM domain-like"/>
    <property type="match status" value="1"/>
</dbReference>
<evidence type="ECO:0000256" key="1">
    <source>
        <dbReference type="ARBA" id="ARBA00001974"/>
    </source>
</evidence>
<evidence type="ECO:0000313" key="13">
    <source>
        <dbReference type="RefSeq" id="XP_029333657.1"/>
    </source>
</evidence>
<dbReference type="InterPro" id="IPR036250">
    <property type="entry name" value="AcylCo_DH-like_C"/>
</dbReference>
<dbReference type="Proteomes" id="UP000515126">
    <property type="component" value="Chromosome 5"/>
</dbReference>
<sequence>MWVRRLFQPSSLHWAWRTTALNHPLGRHQGVLRWSHSGGRSYRAVIFDMGGVLVPSPGTVAEGQASSASAQQSGKLTESMAELAWDFATKEGFRVFKEMPATKTLTRSYHAWAGPRSPRTPTGVRGHSTVAAASPSHEAKGGLVVSPEGLSPPVRKLCEQLMQFIEQKVYPLEPELQRHQASADRWSPSPLIEDLKVSQPFRIFNCTVPDMGTMEILVRYGTKEQKACWLVPLLEGRIHSCFAMTDRKVASSDASNIEASIKEEDGSYVINGHKWWTSGILHPHCKLCVFMGKTDPQAPRHQQQSMLLVPMDSAGITVIRPLSVFGLEDPPGGHAEVRFKDVRVPKENILLGPGRALEIAQGRLGRARIHNSMRLIGYSERALALMKTRAAALEMAMIKMVVPSMANQVIDRAIQAFGAAGLSSDYPLAQFFGWARTLRLGDDQLKVAKMELKNQSKLQEPAAPRV</sequence>
<dbReference type="GO" id="GO:0050660">
    <property type="term" value="F:flavin adenine dinucleotide binding"/>
    <property type="evidence" value="ECO:0007669"/>
    <property type="project" value="InterPro"/>
</dbReference>
<evidence type="ECO:0000256" key="3">
    <source>
        <dbReference type="ARBA" id="ARBA00022630"/>
    </source>
</evidence>
<reference evidence="13" key="1">
    <citation type="submission" date="2025-08" db="UniProtKB">
        <authorList>
            <consortium name="RefSeq"/>
        </authorList>
    </citation>
    <scope>IDENTIFICATION</scope>
</reference>
<feature type="region of interest" description="Disordered" evidence="9">
    <location>
        <begin position="111"/>
        <end position="145"/>
    </location>
</feature>
<gene>
    <name evidence="13" type="primary">LOC110294930</name>
</gene>
<dbReference type="PANTHER" id="PTHR48083:SF35">
    <property type="entry name" value="ACYL-COA DEHYDROGENASE FAMILY MEMBER 10"/>
    <property type="match status" value="1"/>
</dbReference>
<keyword evidence="12" id="KW-1185">Reference proteome</keyword>
<keyword evidence="7 8" id="KW-0560">Oxidoreductase</keyword>
<dbReference type="InterPro" id="IPR009075">
    <property type="entry name" value="AcylCo_DH/oxidase_C"/>
</dbReference>
<evidence type="ECO:0000256" key="4">
    <source>
        <dbReference type="ARBA" id="ARBA00022827"/>
    </source>
</evidence>
<dbReference type="Pfam" id="PF02770">
    <property type="entry name" value="Acyl-CoA_dh_M"/>
    <property type="match status" value="1"/>
</dbReference>
<comment type="cofactor">
    <cofactor evidence="1 8">
        <name>FAD</name>
        <dbReference type="ChEBI" id="CHEBI:57692"/>
    </cofactor>
</comment>
<dbReference type="InterPro" id="IPR046373">
    <property type="entry name" value="Acyl-CoA_Oxase/DH_mid-dom_sf"/>
</dbReference>
<dbReference type="InterPro" id="IPR006091">
    <property type="entry name" value="Acyl-CoA_Oxase/DH_mid-dom"/>
</dbReference>
<evidence type="ECO:0000256" key="8">
    <source>
        <dbReference type="RuleBase" id="RU362125"/>
    </source>
</evidence>
<dbReference type="Gene3D" id="2.40.110.10">
    <property type="entry name" value="Butyryl-CoA Dehydrogenase, subunit A, domain 2"/>
    <property type="match status" value="1"/>
</dbReference>
<keyword evidence="5" id="KW-0443">Lipid metabolism</keyword>
<dbReference type="KEGG" id="mcal:110294930"/>
<dbReference type="Gene3D" id="1.10.540.10">
    <property type="entry name" value="Acyl-CoA dehydrogenase/oxidase, N-terminal domain"/>
    <property type="match status" value="2"/>
</dbReference>
<keyword evidence="4 8" id="KW-0274">FAD</keyword>
<dbReference type="RefSeq" id="XP_029333657.1">
    <property type="nucleotide sequence ID" value="XM_029477797.1"/>
</dbReference>
<dbReference type="FunFam" id="2.40.110.10:FF:000002">
    <property type="entry name" value="Acyl-CoA dehydrogenase fadE12"/>
    <property type="match status" value="1"/>
</dbReference>
<dbReference type="SUPFAM" id="SSF47203">
    <property type="entry name" value="Acyl-CoA dehydrogenase C-terminal domain-like"/>
    <property type="match status" value="1"/>
</dbReference>
<accession>A0A6P7QZC6</accession>
<dbReference type="InterPro" id="IPR050741">
    <property type="entry name" value="Acyl-CoA_dehydrogenase"/>
</dbReference>
<dbReference type="GO" id="GO:0003995">
    <property type="term" value="F:acyl-CoA dehydrogenase activity"/>
    <property type="evidence" value="ECO:0007669"/>
    <property type="project" value="TreeGrafter"/>
</dbReference>
<evidence type="ECO:0000256" key="2">
    <source>
        <dbReference type="ARBA" id="ARBA00009347"/>
    </source>
</evidence>
<dbReference type="InterPro" id="IPR009100">
    <property type="entry name" value="AcylCoA_DH/oxidase_NM_dom_sf"/>
</dbReference>
<dbReference type="PANTHER" id="PTHR48083">
    <property type="entry name" value="MEDIUM-CHAIN SPECIFIC ACYL-COA DEHYDROGENASE, MITOCHONDRIAL-RELATED"/>
    <property type="match status" value="1"/>
</dbReference>
<keyword evidence="6" id="KW-0007">Acetylation</keyword>
<dbReference type="GO" id="GO:0033539">
    <property type="term" value="P:fatty acid beta-oxidation using acyl-CoA dehydrogenase"/>
    <property type="evidence" value="ECO:0007669"/>
    <property type="project" value="TreeGrafter"/>
</dbReference>
<dbReference type="GO" id="GO:0005739">
    <property type="term" value="C:mitochondrion"/>
    <property type="evidence" value="ECO:0007669"/>
    <property type="project" value="TreeGrafter"/>
</dbReference>
<dbReference type="AlphaFoldDB" id="A0A6P7QZC6"/>
<evidence type="ECO:0000259" key="11">
    <source>
        <dbReference type="Pfam" id="PF02770"/>
    </source>
</evidence>
<evidence type="ECO:0000259" key="10">
    <source>
        <dbReference type="Pfam" id="PF00441"/>
    </source>
</evidence>
<feature type="domain" description="Acyl-CoA oxidase/dehydrogenase middle" evidence="11">
    <location>
        <begin position="241"/>
        <end position="342"/>
    </location>
</feature>
<keyword evidence="3 8" id="KW-0285">Flavoprotein</keyword>
<protein>
    <submittedName>
        <fullName evidence="13">Acyl-CoA dehydrogenase family member 10</fullName>
    </submittedName>
</protein>
<evidence type="ECO:0000256" key="9">
    <source>
        <dbReference type="SAM" id="MobiDB-lite"/>
    </source>
</evidence>
<name>A0A6P7QZC6_MUSCR</name>
<evidence type="ECO:0000313" key="12">
    <source>
        <dbReference type="Proteomes" id="UP000515126"/>
    </source>
</evidence>
<comment type="similarity">
    <text evidence="2 8">Belongs to the acyl-CoA dehydrogenase family.</text>
</comment>
<evidence type="ECO:0000256" key="6">
    <source>
        <dbReference type="ARBA" id="ARBA00022990"/>
    </source>
</evidence>
<dbReference type="GeneID" id="110294930"/>
<dbReference type="Pfam" id="PF00441">
    <property type="entry name" value="Acyl-CoA_dh_1"/>
    <property type="match status" value="1"/>
</dbReference>
<evidence type="ECO:0000256" key="5">
    <source>
        <dbReference type="ARBA" id="ARBA00022832"/>
    </source>
</evidence>
<organism evidence="12 13">
    <name type="scientific">Mus caroli</name>
    <name type="common">Ryukyu mouse</name>
    <name type="synonym">Ricefield mouse</name>
    <dbReference type="NCBI Taxonomy" id="10089"/>
    <lineage>
        <taxon>Eukaryota</taxon>
        <taxon>Metazoa</taxon>
        <taxon>Chordata</taxon>
        <taxon>Craniata</taxon>
        <taxon>Vertebrata</taxon>
        <taxon>Euteleostomi</taxon>
        <taxon>Mammalia</taxon>
        <taxon>Eutheria</taxon>
        <taxon>Euarchontoglires</taxon>
        <taxon>Glires</taxon>
        <taxon>Rodentia</taxon>
        <taxon>Myomorpha</taxon>
        <taxon>Muroidea</taxon>
        <taxon>Muridae</taxon>
        <taxon>Murinae</taxon>
        <taxon>Mus</taxon>
        <taxon>Mus</taxon>
    </lineage>
</organism>
<dbReference type="InterPro" id="IPR037069">
    <property type="entry name" value="AcylCoA_DH/ox_N_sf"/>
</dbReference>